<keyword evidence="2" id="KW-1185">Reference proteome</keyword>
<reference evidence="1 2" key="1">
    <citation type="submission" date="2018-10" db="EMBL/GenBank/DDBJ databases">
        <title>Butyricimonas faecalis sp. nov., isolated from human faeces and emended description of the genus Butyricimonas.</title>
        <authorList>
            <person name="Le Roy T."/>
            <person name="Van der Smissen P."/>
            <person name="Paquot A."/>
            <person name="Delzenne N."/>
            <person name="Muccioli G."/>
            <person name="Collet J.-F."/>
            <person name="Cani P.D."/>
        </authorList>
    </citation>
    <scope>NUCLEOTIDE SEQUENCE [LARGE SCALE GENOMIC DNA]</scope>
    <source>
        <strain evidence="1 2">H184</strain>
    </source>
</reference>
<dbReference type="RefSeq" id="WP_106624055.1">
    <property type="nucleotide sequence ID" value="NZ_CP032819.1"/>
</dbReference>
<dbReference type="EMBL" id="CP032819">
    <property type="protein sequence ID" value="AZS31624.1"/>
    <property type="molecule type" value="Genomic_DNA"/>
</dbReference>
<organism evidence="1 2">
    <name type="scientific">Butyricimonas faecalis</name>
    <dbReference type="NCBI Taxonomy" id="2093856"/>
    <lineage>
        <taxon>Bacteria</taxon>
        <taxon>Pseudomonadati</taxon>
        <taxon>Bacteroidota</taxon>
        <taxon>Bacteroidia</taxon>
        <taxon>Bacteroidales</taxon>
        <taxon>Odoribacteraceae</taxon>
        <taxon>Butyricimonas</taxon>
    </lineage>
</organism>
<protein>
    <submittedName>
        <fullName evidence="1">Uncharacterized protein</fullName>
    </submittedName>
</protein>
<dbReference type="Proteomes" id="UP000270673">
    <property type="component" value="Chromosome"/>
</dbReference>
<dbReference type="AlphaFoldDB" id="A0A3S9VYI6"/>
<proteinExistence type="predicted"/>
<gene>
    <name evidence="1" type="ORF">D8S85_20100</name>
</gene>
<evidence type="ECO:0000313" key="1">
    <source>
        <dbReference type="EMBL" id="AZS31624.1"/>
    </source>
</evidence>
<dbReference type="OrthoDB" id="792648at2"/>
<name>A0A3S9VYI6_9BACT</name>
<accession>A0A3S9VYI6</accession>
<evidence type="ECO:0000313" key="2">
    <source>
        <dbReference type="Proteomes" id="UP000270673"/>
    </source>
</evidence>
<dbReference type="KEGG" id="buy:D8S85_20100"/>
<dbReference type="PROSITE" id="PS51257">
    <property type="entry name" value="PROKAR_LIPOPROTEIN"/>
    <property type="match status" value="1"/>
</dbReference>
<sequence length="104" mass="12271">MRKLMILIIITAFFTACDKDDDPIVFPKSDAELIADEILNYKTNKATIYRAPSSSYFFKDIIFEIEVPFLIVKDNGGDTHYFHLNDLSYMYYCTEKKSFTFYFE</sequence>